<evidence type="ECO:0000313" key="1">
    <source>
        <dbReference type="EMBL" id="BBF86167.1"/>
    </source>
</evidence>
<keyword evidence="2" id="KW-1185">Reference proteome</keyword>
<dbReference type="KEGG" id="amah:DLM_2561"/>
<protein>
    <submittedName>
        <fullName evidence="1">Uncharacterized protein</fullName>
    </submittedName>
</protein>
<dbReference type="Proteomes" id="UP000198290">
    <property type="component" value="Chromosome"/>
</dbReference>
<organism evidence="1 2">
    <name type="scientific">Aquitalea magnusonii</name>
    <dbReference type="NCBI Taxonomy" id="332411"/>
    <lineage>
        <taxon>Bacteria</taxon>
        <taxon>Pseudomonadati</taxon>
        <taxon>Pseudomonadota</taxon>
        <taxon>Betaproteobacteria</taxon>
        <taxon>Neisseriales</taxon>
        <taxon>Chromobacteriaceae</taxon>
        <taxon>Aquitalea</taxon>
    </lineage>
</organism>
<proteinExistence type="predicted"/>
<dbReference type="EMBL" id="AP018823">
    <property type="protein sequence ID" value="BBF86167.1"/>
    <property type="molecule type" value="Genomic_DNA"/>
</dbReference>
<reference evidence="2" key="3">
    <citation type="journal article" date="2017" name="Plant Physiol. Biochem.">
        <title>Differential oxidative and antioxidative response of duckweed Lemna minor toward plant growth promoting/inhibiting bacteria.</title>
        <authorList>
            <person name="Ishizawa H."/>
            <person name="Kuroda M."/>
            <person name="Morikawa M."/>
            <person name="Ike M."/>
        </authorList>
    </citation>
    <scope>NUCLEOTIDE SEQUENCE [LARGE SCALE GENOMIC DNA]</scope>
    <source>
        <strain evidence="2">H3</strain>
    </source>
</reference>
<evidence type="ECO:0000313" key="2">
    <source>
        <dbReference type="Proteomes" id="UP000198290"/>
    </source>
</evidence>
<gene>
    <name evidence="1" type="ORF">DLM_2561</name>
</gene>
<accession>A0A3G9GL60</accession>
<reference evidence="1 2" key="2">
    <citation type="journal article" date="2017" name="Genome Announc.">
        <title>Draft genome sequence of Aquitalea magnusonii strain H3, a plant growth-promoting bacterium of duckweed Lemna minor.</title>
        <authorList>
            <person name="Ishizawa H."/>
            <person name="Kuroda M."/>
            <person name="Ike M."/>
        </authorList>
    </citation>
    <scope>NUCLEOTIDE SEQUENCE [LARGE SCALE GENOMIC DNA]</scope>
    <source>
        <strain evidence="1 2">H3</strain>
    </source>
</reference>
<reference evidence="2" key="1">
    <citation type="journal article" date="2017" name="Biotechnol. Biofuels">
        <title>Evaluation of environmental bacterial communities as a factor affecting the growth of duckweed Lemna minor.</title>
        <authorList>
            <person name="Ishizawa H."/>
            <person name="Kuroda M."/>
            <person name="Morikawa M."/>
            <person name="Ike M."/>
        </authorList>
    </citation>
    <scope>NUCLEOTIDE SEQUENCE [LARGE SCALE GENOMIC DNA]</scope>
    <source>
        <strain evidence="2">H3</strain>
    </source>
</reference>
<name>A0A3G9GL60_9NEIS</name>
<dbReference type="AlphaFoldDB" id="A0A3G9GL60"/>
<sequence length="39" mass="4601">MLKFWPDFCCSSASWRFFAVFTGVYRTSHEIFLASHVLL</sequence>